<gene>
    <name evidence="2" type="ORF">E3Q17_03505</name>
</gene>
<feature type="domain" description="DUF4042" evidence="1">
    <location>
        <begin position="247"/>
        <end position="413"/>
    </location>
</feature>
<evidence type="ECO:0000313" key="3">
    <source>
        <dbReference type="Proteomes" id="UP000307169"/>
    </source>
</evidence>
<dbReference type="PANTHER" id="PTHR13366">
    <property type="entry name" value="MALARIA ANTIGEN-RELATED"/>
    <property type="match status" value="1"/>
</dbReference>
<dbReference type="InterPro" id="IPR025283">
    <property type="entry name" value="DUF4042"/>
</dbReference>
<proteinExistence type="predicted"/>
<dbReference type="InterPro" id="IPR052107">
    <property type="entry name" value="HEAT6"/>
</dbReference>
<dbReference type="AlphaFoldDB" id="A0A4T0NLY7"/>
<evidence type="ECO:0000313" key="2">
    <source>
        <dbReference type="EMBL" id="TIB97156.1"/>
    </source>
</evidence>
<dbReference type="Pfam" id="PF13251">
    <property type="entry name" value="DUF4042"/>
    <property type="match status" value="1"/>
</dbReference>
<comment type="caution">
    <text evidence="2">The sequence shown here is derived from an EMBL/GenBank/DDBJ whole genome shotgun (WGS) entry which is preliminary data.</text>
</comment>
<dbReference type="InterPro" id="IPR016024">
    <property type="entry name" value="ARM-type_fold"/>
</dbReference>
<evidence type="ECO:0000259" key="1">
    <source>
        <dbReference type="Pfam" id="PF13251"/>
    </source>
</evidence>
<dbReference type="Proteomes" id="UP000307169">
    <property type="component" value="Unassembled WGS sequence"/>
</dbReference>
<reference evidence="2 3" key="1">
    <citation type="submission" date="2019-03" db="EMBL/GenBank/DDBJ databases">
        <title>Sequencing 25 genomes of Wallemia mellicola.</title>
        <authorList>
            <person name="Gostincar C."/>
        </authorList>
    </citation>
    <scope>NUCLEOTIDE SEQUENCE [LARGE SCALE GENOMIC DNA]</scope>
    <source>
        <strain evidence="2 3">EXF-1262</strain>
    </source>
</reference>
<protein>
    <recommendedName>
        <fullName evidence="1">DUF4042 domain-containing protein</fullName>
    </recommendedName>
</protein>
<accession>A0A4T0NLY7</accession>
<dbReference type="EMBL" id="SPRH01000051">
    <property type="protein sequence ID" value="TIB97156.1"/>
    <property type="molecule type" value="Genomic_DNA"/>
</dbReference>
<sequence length="756" mass="85858">MREMSVDLGLLQRSEAIAYEYHYQSSDHLGLFQSLLRDDIDKKICLGSYNQCILLKSINSLISNNTKVLISTQLIYGGTNNIQGDEELLDICLELGCPGHKYSIRKKALKVLIQLYSKKPKRDIGARTNQIIKCLDGIPQNAISLLRLALHSLLVALTKLTLTPQHVQLFIELFFSNVITIMQDESKTARRSASISSLRSHASDMSSDNSTNWRFRDDHASDMEEEDSFHVNIRDIRSDVILQATMCISQLAHLISLQSHVKFVFNHIFKLLPDMSLHVNPSFTLWDIINSENINQDAKLSTIQCIEQILRSSRPFLYPSADLNYTSLAYRLGSLLWESHERLSDLLSTNEDTAIQVALLNLSVCLVNVTPYSRMTSDTPTKLCAELQKIIFALNNLEQPSQVASLCLLQNVVDAGLLKEDEIYFKKMSKWLYDQVFIGDYSIVVRTQMVDVLAKIWVSFPVLRVAEDFKRLFNMIFNKDEIELKITAIQLLSLHPEMQEKLDDKLLTTSHQIGKDNCAFNCHFLDMLGASLGSNCLKDDILYDTVEWILEGVYSVSTDMKVAGLSATKNAFRDTRIRSNDDLAMRLEKACVDSLINTSHIVKQKAGFALADYLDVLQLSVVLKTFAYLTNNRHELSKSRWQRLFDIVSMMQAKDKGKAQVHVFRAYGSILEKSQGLNDESIDQAKRMINVLKDELQPQLNYKIQWNAATALGRAFANRDIYESCSTVIESVVNSLQGCESKTRNMKTKNKLTIDR</sequence>
<dbReference type="SUPFAM" id="SSF48371">
    <property type="entry name" value="ARM repeat"/>
    <property type="match status" value="1"/>
</dbReference>
<name>A0A4T0NLY7_9BASI</name>
<organism evidence="2 3">
    <name type="scientific">Wallemia mellicola</name>
    <dbReference type="NCBI Taxonomy" id="1708541"/>
    <lineage>
        <taxon>Eukaryota</taxon>
        <taxon>Fungi</taxon>
        <taxon>Dikarya</taxon>
        <taxon>Basidiomycota</taxon>
        <taxon>Wallemiomycotina</taxon>
        <taxon>Wallemiomycetes</taxon>
        <taxon>Wallemiales</taxon>
        <taxon>Wallemiaceae</taxon>
        <taxon>Wallemia</taxon>
    </lineage>
</organism>
<dbReference type="PANTHER" id="PTHR13366:SF0">
    <property type="entry name" value="HEAT REPEAT-CONTAINING PROTEIN 6"/>
    <property type="match status" value="1"/>
</dbReference>